<organism evidence="10 11">
    <name type="scientific">Ooceraea biroi</name>
    <name type="common">Clonal raider ant</name>
    <name type="synonym">Cerapachys biroi</name>
    <dbReference type="NCBI Taxonomy" id="2015173"/>
    <lineage>
        <taxon>Eukaryota</taxon>
        <taxon>Metazoa</taxon>
        <taxon>Ecdysozoa</taxon>
        <taxon>Arthropoda</taxon>
        <taxon>Hexapoda</taxon>
        <taxon>Insecta</taxon>
        <taxon>Pterygota</taxon>
        <taxon>Neoptera</taxon>
        <taxon>Endopterygota</taxon>
        <taxon>Hymenoptera</taxon>
        <taxon>Apocrita</taxon>
        <taxon>Aculeata</taxon>
        <taxon>Formicoidea</taxon>
        <taxon>Formicidae</taxon>
        <taxon>Dorylinae</taxon>
        <taxon>Ooceraea</taxon>
    </lineage>
</organism>
<dbReference type="Pfam" id="PF01693">
    <property type="entry name" value="Cauli_VI"/>
    <property type="match status" value="1"/>
</dbReference>
<keyword evidence="6" id="KW-0255">Endonuclease</keyword>
<keyword evidence="4" id="KW-0540">Nuclease</keyword>
<dbReference type="EC" id="3.1.26.4" evidence="3"/>
<dbReference type="InterPro" id="IPR009027">
    <property type="entry name" value="Ribosomal_bL9/RNase_H1_N"/>
</dbReference>
<feature type="domain" description="Ribonuclease H1 N-terminal" evidence="9">
    <location>
        <begin position="2"/>
        <end position="45"/>
    </location>
</feature>
<proteinExistence type="inferred from homology"/>
<comment type="similarity">
    <text evidence="2">Belongs to the RNase H family.</text>
</comment>
<dbReference type="FunFam" id="3.40.970.10:FF:000001">
    <property type="entry name" value="Ribonuclease H1"/>
    <property type="match status" value="1"/>
</dbReference>
<comment type="cofactor">
    <cofactor evidence="1">
        <name>Mg(2+)</name>
        <dbReference type="ChEBI" id="CHEBI:18420"/>
    </cofactor>
</comment>
<evidence type="ECO:0000256" key="5">
    <source>
        <dbReference type="ARBA" id="ARBA00022723"/>
    </source>
</evidence>
<dbReference type="InterPro" id="IPR011320">
    <property type="entry name" value="RNase_H1_N"/>
</dbReference>
<dbReference type="InterPro" id="IPR037056">
    <property type="entry name" value="RNase_H1_N_sf"/>
</dbReference>
<gene>
    <name evidence="10" type="ORF">DMN91_006033</name>
</gene>
<dbReference type="EMBL" id="QOIP01000006">
    <property type="protein sequence ID" value="RLU21658.1"/>
    <property type="molecule type" value="Genomic_DNA"/>
</dbReference>
<dbReference type="GO" id="GO:0046872">
    <property type="term" value="F:metal ion binding"/>
    <property type="evidence" value="ECO:0007669"/>
    <property type="project" value="UniProtKB-KW"/>
</dbReference>
<name>A0A3L8DPB4_OOCBI</name>
<evidence type="ECO:0000256" key="2">
    <source>
        <dbReference type="ARBA" id="ARBA00005300"/>
    </source>
</evidence>
<evidence type="ECO:0000256" key="8">
    <source>
        <dbReference type="ARBA" id="ARBA00022842"/>
    </source>
</evidence>
<evidence type="ECO:0000256" key="4">
    <source>
        <dbReference type="ARBA" id="ARBA00022722"/>
    </source>
</evidence>
<dbReference type="OrthoDB" id="407198at2759"/>
<dbReference type="GO" id="GO:0004523">
    <property type="term" value="F:RNA-DNA hybrid ribonuclease activity"/>
    <property type="evidence" value="ECO:0007669"/>
    <property type="project" value="UniProtKB-EC"/>
</dbReference>
<evidence type="ECO:0000313" key="10">
    <source>
        <dbReference type="EMBL" id="RLU21658.1"/>
    </source>
</evidence>
<evidence type="ECO:0000256" key="3">
    <source>
        <dbReference type="ARBA" id="ARBA00012180"/>
    </source>
</evidence>
<dbReference type="SUPFAM" id="SSF55658">
    <property type="entry name" value="L9 N-domain-like"/>
    <property type="match status" value="1"/>
</dbReference>
<keyword evidence="8" id="KW-0460">Magnesium</keyword>
<evidence type="ECO:0000256" key="6">
    <source>
        <dbReference type="ARBA" id="ARBA00022759"/>
    </source>
</evidence>
<evidence type="ECO:0000313" key="11">
    <source>
        <dbReference type="Proteomes" id="UP000279307"/>
    </source>
</evidence>
<reference evidence="10 11" key="1">
    <citation type="journal article" date="2018" name="Genome Res.">
        <title>The genomic architecture and molecular evolution of ant odorant receptors.</title>
        <authorList>
            <person name="McKenzie S.K."/>
            <person name="Kronauer D.J.C."/>
        </authorList>
    </citation>
    <scope>NUCLEOTIDE SEQUENCE [LARGE SCALE GENOMIC DNA]</scope>
    <source>
        <strain evidence="10">Clonal line C1</strain>
    </source>
</reference>
<accession>A0A3L8DPB4</accession>
<evidence type="ECO:0000259" key="9">
    <source>
        <dbReference type="Pfam" id="PF01693"/>
    </source>
</evidence>
<comment type="caution">
    <text evidence="10">The sequence shown here is derived from an EMBL/GenBank/DDBJ whole genome shotgun (WGS) entry which is preliminary data.</text>
</comment>
<keyword evidence="7" id="KW-0378">Hydrolase</keyword>
<keyword evidence="5" id="KW-0479">Metal-binding</keyword>
<dbReference type="Gene3D" id="3.40.970.10">
    <property type="entry name" value="Ribonuclease H1, N-terminal domain"/>
    <property type="match status" value="1"/>
</dbReference>
<evidence type="ECO:0000256" key="7">
    <source>
        <dbReference type="ARBA" id="ARBA00022801"/>
    </source>
</evidence>
<dbReference type="Proteomes" id="UP000279307">
    <property type="component" value="Chromosome 6"/>
</dbReference>
<sequence length="130" mass="15119">MPYYGVANGRNTGVYDNWEECKQQVNGYSRCDFRKFDSPDAAWDFVDQKSSDHKGNDYVQDSYSKAVVPRNGNNQVATRSDYSGEARAYQRTDYMEGRNGVVVRERSFTSGRQGNGYYVEKRTRTYWEKN</sequence>
<dbReference type="AlphaFoldDB" id="A0A3L8DPB4"/>
<evidence type="ECO:0000256" key="1">
    <source>
        <dbReference type="ARBA" id="ARBA00001946"/>
    </source>
</evidence>
<protein>
    <recommendedName>
        <fullName evidence="3">ribonuclease H</fullName>
        <ecNumber evidence="3">3.1.26.4</ecNumber>
    </recommendedName>
</protein>